<sequence>MHCTLQKDGNVFDEDGMFIKDRTEQMIRDLISGPSKLERSLEILNKCLEEDMHLTGNVTMKLIECGMPLVSLVDPDKRG</sequence>
<name>E2C694_HARSA</name>
<dbReference type="AlphaFoldDB" id="E2C694"/>
<dbReference type="EMBL" id="GL452991">
    <property type="protein sequence ID" value="EFN76536.1"/>
    <property type="molecule type" value="Genomic_DNA"/>
</dbReference>
<dbReference type="OrthoDB" id="10606260at2759"/>
<gene>
    <name evidence="3" type="ORF">EAI_02722</name>
</gene>
<dbReference type="InterPro" id="IPR055216">
    <property type="entry name" value="Sol_i_2/4"/>
</dbReference>
<keyword evidence="4" id="KW-1185">Reference proteome</keyword>
<comment type="similarity">
    <text evidence="1">Belongs to the ant venom allergen 2/4 family.</text>
</comment>
<evidence type="ECO:0000256" key="1">
    <source>
        <dbReference type="ARBA" id="ARBA00009932"/>
    </source>
</evidence>
<evidence type="ECO:0000313" key="4">
    <source>
        <dbReference type="Proteomes" id="UP000008237"/>
    </source>
</evidence>
<reference evidence="3 4" key="1">
    <citation type="journal article" date="2010" name="Science">
        <title>Genomic comparison of the ants Camponotus floridanus and Harpegnathos saltator.</title>
        <authorList>
            <person name="Bonasio R."/>
            <person name="Zhang G."/>
            <person name="Ye C."/>
            <person name="Mutti N.S."/>
            <person name="Fang X."/>
            <person name="Qin N."/>
            <person name="Donahue G."/>
            <person name="Yang P."/>
            <person name="Li Q."/>
            <person name="Li C."/>
            <person name="Zhang P."/>
            <person name="Huang Z."/>
            <person name="Berger S.L."/>
            <person name="Reinberg D."/>
            <person name="Wang J."/>
            <person name="Liebig J."/>
        </authorList>
    </citation>
    <scope>NUCLEOTIDE SEQUENCE [LARGE SCALE GENOMIC DNA]</scope>
    <source>
        <strain evidence="3 4">R22 G/1</strain>
    </source>
</reference>
<proteinExistence type="inferred from homology"/>
<dbReference type="InterPro" id="IPR038211">
    <property type="entry name" value="Ant_venon_allerg_soli_2/4_sf"/>
</dbReference>
<dbReference type="Proteomes" id="UP000008237">
    <property type="component" value="Unassembled WGS sequence"/>
</dbReference>
<evidence type="ECO:0000259" key="2">
    <source>
        <dbReference type="Pfam" id="PF22750"/>
    </source>
</evidence>
<protein>
    <recommendedName>
        <fullName evidence="2">Ant venom allergen Sol i 2/4 domain-containing protein</fullName>
    </recommendedName>
</protein>
<dbReference type="Gene3D" id="1.10.238.190">
    <property type="match status" value="1"/>
</dbReference>
<organism evidence="4">
    <name type="scientific">Harpegnathos saltator</name>
    <name type="common">Jerdon's jumping ant</name>
    <dbReference type="NCBI Taxonomy" id="610380"/>
    <lineage>
        <taxon>Eukaryota</taxon>
        <taxon>Metazoa</taxon>
        <taxon>Ecdysozoa</taxon>
        <taxon>Arthropoda</taxon>
        <taxon>Hexapoda</taxon>
        <taxon>Insecta</taxon>
        <taxon>Pterygota</taxon>
        <taxon>Neoptera</taxon>
        <taxon>Endopterygota</taxon>
        <taxon>Hymenoptera</taxon>
        <taxon>Apocrita</taxon>
        <taxon>Aculeata</taxon>
        <taxon>Formicoidea</taxon>
        <taxon>Formicidae</taxon>
        <taxon>Ponerinae</taxon>
        <taxon>Ponerini</taxon>
        <taxon>Harpegnathos</taxon>
    </lineage>
</organism>
<dbReference type="Pfam" id="PF22750">
    <property type="entry name" value="Sol_i_2"/>
    <property type="match status" value="1"/>
</dbReference>
<evidence type="ECO:0000313" key="3">
    <source>
        <dbReference type="EMBL" id="EFN76536.1"/>
    </source>
</evidence>
<feature type="domain" description="Ant venom allergen Sol i 2/4" evidence="2">
    <location>
        <begin position="1"/>
        <end position="69"/>
    </location>
</feature>
<accession>E2C694</accession>
<dbReference type="InParanoid" id="E2C694"/>